<proteinExistence type="predicted"/>
<keyword evidence="2" id="KW-0812">Transmembrane</keyword>
<keyword evidence="4" id="KW-1185">Reference proteome</keyword>
<organism evidence="3 4">
    <name type="scientific">Lojkania enalia</name>
    <dbReference type="NCBI Taxonomy" id="147567"/>
    <lineage>
        <taxon>Eukaryota</taxon>
        <taxon>Fungi</taxon>
        <taxon>Dikarya</taxon>
        <taxon>Ascomycota</taxon>
        <taxon>Pezizomycotina</taxon>
        <taxon>Dothideomycetes</taxon>
        <taxon>Pleosporomycetidae</taxon>
        <taxon>Pleosporales</taxon>
        <taxon>Pleosporales incertae sedis</taxon>
        <taxon>Lojkania</taxon>
    </lineage>
</organism>
<comment type="caution">
    <text evidence="3">The sequence shown here is derived from an EMBL/GenBank/DDBJ whole genome shotgun (WGS) entry which is preliminary data.</text>
</comment>
<feature type="transmembrane region" description="Helical" evidence="2">
    <location>
        <begin position="25"/>
        <end position="45"/>
    </location>
</feature>
<keyword evidence="2" id="KW-1133">Transmembrane helix</keyword>
<name>A0A9P4K9P1_9PLEO</name>
<accession>A0A9P4K9P1</accession>
<keyword evidence="2" id="KW-0472">Membrane</keyword>
<gene>
    <name evidence="3" type="ORF">CC78DRAFT_580610</name>
</gene>
<evidence type="ECO:0000313" key="4">
    <source>
        <dbReference type="Proteomes" id="UP000800093"/>
    </source>
</evidence>
<dbReference type="Proteomes" id="UP000800093">
    <property type="component" value="Unassembled WGS sequence"/>
</dbReference>
<dbReference type="EMBL" id="ML986617">
    <property type="protein sequence ID" value="KAF2264306.1"/>
    <property type="molecule type" value="Genomic_DNA"/>
</dbReference>
<feature type="region of interest" description="Disordered" evidence="1">
    <location>
        <begin position="48"/>
        <end position="190"/>
    </location>
</feature>
<protein>
    <submittedName>
        <fullName evidence="3">Uncharacterized protein</fullName>
    </submittedName>
</protein>
<dbReference type="AlphaFoldDB" id="A0A9P4K9P1"/>
<evidence type="ECO:0000256" key="2">
    <source>
        <dbReference type="SAM" id="Phobius"/>
    </source>
</evidence>
<feature type="compositionally biased region" description="Basic and acidic residues" evidence="1">
    <location>
        <begin position="55"/>
        <end position="80"/>
    </location>
</feature>
<evidence type="ECO:0000256" key="1">
    <source>
        <dbReference type="SAM" id="MobiDB-lite"/>
    </source>
</evidence>
<feature type="compositionally biased region" description="Basic and acidic residues" evidence="1">
    <location>
        <begin position="177"/>
        <end position="190"/>
    </location>
</feature>
<reference evidence="4" key="1">
    <citation type="journal article" date="2020" name="Stud. Mycol.">
        <title>101 Dothideomycetes genomes: A test case for predicting lifestyles and emergence of pathogens.</title>
        <authorList>
            <person name="Haridas S."/>
            <person name="Albert R."/>
            <person name="Binder M."/>
            <person name="Bloem J."/>
            <person name="LaButti K."/>
            <person name="Salamov A."/>
            <person name="Andreopoulos B."/>
            <person name="Baker S."/>
            <person name="Barry K."/>
            <person name="Bills G."/>
            <person name="Bluhm B."/>
            <person name="Cannon C."/>
            <person name="Castanera R."/>
            <person name="Culley D."/>
            <person name="Daum C."/>
            <person name="Ezra D."/>
            <person name="Gonzalez J."/>
            <person name="Henrissat B."/>
            <person name="Kuo A."/>
            <person name="Liang C."/>
            <person name="Lipzen A."/>
            <person name="Lutzoni F."/>
            <person name="Magnuson J."/>
            <person name="Mondo S."/>
            <person name="Nolan M."/>
            <person name="Ohm R."/>
            <person name="Pangilinan J."/>
            <person name="Park H.-J."/>
            <person name="Ramirez L."/>
            <person name="Alfaro M."/>
            <person name="Sun H."/>
            <person name="Tritt A."/>
            <person name="Yoshinaga Y."/>
            <person name="Zwiers L.-H."/>
            <person name="Turgeon B."/>
            <person name="Goodwin S."/>
            <person name="Spatafora J."/>
            <person name="Crous P."/>
            <person name="Grigoriev I."/>
        </authorList>
    </citation>
    <scope>NUCLEOTIDE SEQUENCE [LARGE SCALE GENOMIC DNA]</scope>
    <source>
        <strain evidence="4">CBS 304.66</strain>
    </source>
</reference>
<feature type="compositionally biased region" description="Polar residues" evidence="1">
    <location>
        <begin position="115"/>
        <end position="140"/>
    </location>
</feature>
<evidence type="ECO:0000313" key="3">
    <source>
        <dbReference type="EMBL" id="KAF2264306.1"/>
    </source>
</evidence>
<sequence length="190" mass="20872">MAAPANFIGIEAIKDLEPKASIDPIPLLTLAIILVTLSAGAIYLWRRRHKQKQGAKNEEEKARDSEQSDLEAARPVEKVAPRSSWARQSLPKPANDQTPPRGPSEVQKPHEYTSSRDFASQPGKSTIESSEKGTTNNLDSTIKAVPSEAQRTTERARSRTSSLQRTESPKSKILPPIKEDGGPDELDVQK</sequence>